<proteinExistence type="predicted"/>
<dbReference type="EMBL" id="CP018477">
    <property type="protein sequence ID" value="ASV74514.1"/>
    <property type="molecule type" value="Genomic_DNA"/>
</dbReference>
<dbReference type="PANTHER" id="PTHR45228:SF1">
    <property type="entry name" value="CYCLIC DI-GMP PHOSPHODIESTERASE TM_0186"/>
    <property type="match status" value="1"/>
</dbReference>
<accession>A0A286REY4</accession>
<dbReference type="Pfam" id="PF13487">
    <property type="entry name" value="HD_5"/>
    <property type="match status" value="1"/>
</dbReference>
<dbReference type="GO" id="GO:0000160">
    <property type="term" value="P:phosphorelay signal transduction system"/>
    <property type="evidence" value="ECO:0007669"/>
    <property type="project" value="InterPro"/>
</dbReference>
<dbReference type="InterPro" id="IPR037522">
    <property type="entry name" value="HD_GYP_dom"/>
</dbReference>
<evidence type="ECO:0000259" key="2">
    <source>
        <dbReference type="PROSITE" id="PS50110"/>
    </source>
</evidence>
<gene>
    <name evidence="4" type="ORF">THTE_1912</name>
</gene>
<keyword evidence="5" id="KW-1185">Reference proteome</keyword>
<dbReference type="AlphaFoldDB" id="A0A286REY4"/>
<dbReference type="PANTHER" id="PTHR45228">
    <property type="entry name" value="CYCLIC DI-GMP PHOSPHODIESTERASE TM_0186-RELATED"/>
    <property type="match status" value="1"/>
</dbReference>
<evidence type="ECO:0000313" key="5">
    <source>
        <dbReference type="Proteomes" id="UP000215086"/>
    </source>
</evidence>
<protein>
    <submittedName>
        <fullName evidence="4">Response regulator containing a CheY-like receiver domain and an HD-GYP domain</fullName>
    </submittedName>
</protein>
<feature type="modified residue" description="4-aspartylphosphate" evidence="1">
    <location>
        <position position="60"/>
    </location>
</feature>
<evidence type="ECO:0000313" key="4">
    <source>
        <dbReference type="EMBL" id="ASV74514.1"/>
    </source>
</evidence>
<name>A0A286REY4_9BACT</name>
<dbReference type="CDD" id="cd00077">
    <property type="entry name" value="HDc"/>
    <property type="match status" value="1"/>
</dbReference>
<evidence type="ECO:0000259" key="3">
    <source>
        <dbReference type="PROSITE" id="PS51832"/>
    </source>
</evidence>
<dbReference type="SUPFAM" id="SSF52172">
    <property type="entry name" value="CheY-like"/>
    <property type="match status" value="1"/>
</dbReference>
<dbReference type="SUPFAM" id="SSF109604">
    <property type="entry name" value="HD-domain/PDEase-like"/>
    <property type="match status" value="1"/>
</dbReference>
<dbReference type="InterPro" id="IPR011006">
    <property type="entry name" value="CheY-like_superfamily"/>
</dbReference>
<dbReference type="InterPro" id="IPR003607">
    <property type="entry name" value="HD/PDEase_dom"/>
</dbReference>
<organism evidence="4 5">
    <name type="scientific">Thermogutta terrifontis</name>
    <dbReference type="NCBI Taxonomy" id="1331910"/>
    <lineage>
        <taxon>Bacteria</taxon>
        <taxon>Pseudomonadati</taxon>
        <taxon>Planctomycetota</taxon>
        <taxon>Planctomycetia</taxon>
        <taxon>Pirellulales</taxon>
        <taxon>Thermoguttaceae</taxon>
        <taxon>Thermogutta</taxon>
    </lineage>
</organism>
<dbReference type="SMART" id="SM00448">
    <property type="entry name" value="REC"/>
    <property type="match status" value="1"/>
</dbReference>
<feature type="domain" description="Response regulatory" evidence="2">
    <location>
        <begin position="9"/>
        <end position="127"/>
    </location>
</feature>
<feature type="domain" description="HD-GYP" evidence="3">
    <location>
        <begin position="154"/>
        <end position="365"/>
    </location>
</feature>
<dbReference type="Pfam" id="PF00072">
    <property type="entry name" value="Response_reg"/>
    <property type="match status" value="1"/>
</dbReference>
<dbReference type="PROSITE" id="PS51832">
    <property type="entry name" value="HD_GYP"/>
    <property type="match status" value="1"/>
</dbReference>
<dbReference type="Proteomes" id="UP000215086">
    <property type="component" value="Chromosome"/>
</dbReference>
<dbReference type="KEGG" id="ttf:THTE_1912"/>
<dbReference type="InterPro" id="IPR001789">
    <property type="entry name" value="Sig_transdc_resp-reg_receiver"/>
</dbReference>
<keyword evidence="1" id="KW-0597">Phosphoprotein</keyword>
<dbReference type="Gene3D" id="3.40.50.2300">
    <property type="match status" value="1"/>
</dbReference>
<reference evidence="4 5" key="1">
    <citation type="journal article" name="Front. Microbiol.">
        <title>Sugar Metabolism of the First Thermophilic Planctomycete Thermogutta terrifontis: Comparative Genomic and Transcriptomic Approaches.</title>
        <authorList>
            <person name="Elcheninov A.G."/>
            <person name="Menzel P."/>
            <person name="Gudbergsdottir S.R."/>
            <person name="Slesarev A.I."/>
            <person name="Kadnikov V.V."/>
            <person name="Krogh A."/>
            <person name="Bonch-Osmolovskaya E.A."/>
            <person name="Peng X."/>
            <person name="Kublanov I.V."/>
        </authorList>
    </citation>
    <scope>NUCLEOTIDE SEQUENCE [LARGE SCALE GENOMIC DNA]</scope>
    <source>
        <strain evidence="4 5">R1</strain>
    </source>
</reference>
<dbReference type="Gene3D" id="1.10.3210.10">
    <property type="entry name" value="Hypothetical protein af1432"/>
    <property type="match status" value="1"/>
</dbReference>
<sequence length="403" mass="45691">MLLENRKKRILLLDDEPAVVRSLARIINQFHRDWELEAVTDPEEAWLRLQRDRFDVLVTDVRMPKVTGLTLLERMQMDPRTACIPVVVVTGWGDYETKLRALELGAMDLLEKPVEPRHLVTRLQQVLRWKEGQDILAALNVRLRRILDRHLRELASERMGTILRLLIVIQQRNPDLAFHSMRVAVYSKVLAQLLKLEDSQCREIFWAGMLHDVGKIALPDALLVRAGMFSPGEITIWQKHCQYGEQILRGRTPWSGMLPTGEDSDSGTSSIVKTAAQVAISHHERWDGTGFPYGLEGGAIPLPGRIVAIADAIDHATRPVAWAHLSSLVVLPASEEAHKAFDPRMVEVFRCHEEVFRKLSDRFRRIPADNEGWLASVDTQLCGEWQDAASSDSDESSARCLSE</sequence>
<evidence type="ECO:0000256" key="1">
    <source>
        <dbReference type="PROSITE-ProRule" id="PRU00169"/>
    </source>
</evidence>
<dbReference type="SMART" id="SM00471">
    <property type="entry name" value="HDc"/>
    <property type="match status" value="1"/>
</dbReference>
<dbReference type="InterPro" id="IPR052020">
    <property type="entry name" value="Cyclic_di-GMP/3'3'-cGAMP_PDE"/>
</dbReference>
<dbReference type="PROSITE" id="PS50110">
    <property type="entry name" value="RESPONSE_REGULATORY"/>
    <property type="match status" value="1"/>
</dbReference>